<protein>
    <submittedName>
        <fullName evidence="1">Uncharacterized protein</fullName>
    </submittedName>
</protein>
<proteinExistence type="predicted"/>
<keyword evidence="2" id="KW-1185">Reference proteome</keyword>
<gene>
    <name evidence="1" type="ORF">H5410_021796</name>
</gene>
<evidence type="ECO:0000313" key="1">
    <source>
        <dbReference type="EMBL" id="KAG5610515.1"/>
    </source>
</evidence>
<dbReference type="Proteomes" id="UP000824120">
    <property type="component" value="Chromosome 4"/>
</dbReference>
<reference evidence="1 2" key="1">
    <citation type="submission" date="2020-09" db="EMBL/GenBank/DDBJ databases">
        <title>De no assembly of potato wild relative species, Solanum commersonii.</title>
        <authorList>
            <person name="Cho K."/>
        </authorList>
    </citation>
    <scope>NUCLEOTIDE SEQUENCE [LARGE SCALE GENOMIC DNA]</scope>
    <source>
        <strain evidence="1">LZ3.2</strain>
        <tissue evidence="1">Leaf</tissue>
    </source>
</reference>
<sequence>MATINRTRLGCAKLQGYVEEECMSLHPELKRKEDELVIEGKRKEEQSNIPTLRIFINGKIIQDCSGHHQYNLEIDEERSSAAKNFNTANPFDALQVDELEDGEVPADTSEDLNNYKHEHHKEEIRQEHEELDFFEGTIDKKLLVQNITTNALMGREYPQYIKVT</sequence>
<accession>A0A9J5ZC17</accession>
<dbReference type="EMBL" id="JACXVP010000004">
    <property type="protein sequence ID" value="KAG5610515.1"/>
    <property type="molecule type" value="Genomic_DNA"/>
</dbReference>
<organism evidence="1 2">
    <name type="scientific">Solanum commersonii</name>
    <name type="common">Commerson's wild potato</name>
    <name type="synonym">Commerson's nightshade</name>
    <dbReference type="NCBI Taxonomy" id="4109"/>
    <lineage>
        <taxon>Eukaryota</taxon>
        <taxon>Viridiplantae</taxon>
        <taxon>Streptophyta</taxon>
        <taxon>Embryophyta</taxon>
        <taxon>Tracheophyta</taxon>
        <taxon>Spermatophyta</taxon>
        <taxon>Magnoliopsida</taxon>
        <taxon>eudicotyledons</taxon>
        <taxon>Gunneridae</taxon>
        <taxon>Pentapetalae</taxon>
        <taxon>asterids</taxon>
        <taxon>lamiids</taxon>
        <taxon>Solanales</taxon>
        <taxon>Solanaceae</taxon>
        <taxon>Solanoideae</taxon>
        <taxon>Solaneae</taxon>
        <taxon>Solanum</taxon>
    </lineage>
</organism>
<dbReference type="AlphaFoldDB" id="A0A9J5ZC17"/>
<evidence type="ECO:0000313" key="2">
    <source>
        <dbReference type="Proteomes" id="UP000824120"/>
    </source>
</evidence>
<name>A0A9J5ZC17_SOLCO</name>
<comment type="caution">
    <text evidence="1">The sequence shown here is derived from an EMBL/GenBank/DDBJ whole genome shotgun (WGS) entry which is preliminary data.</text>
</comment>